<name>A0A433SGV0_9BURK</name>
<evidence type="ECO:0000313" key="5">
    <source>
        <dbReference type="EMBL" id="RUS67884.1"/>
    </source>
</evidence>
<keyword evidence="6" id="KW-1185">Reference proteome</keyword>
<keyword evidence="2 4" id="KW-0808">Transferase</keyword>
<dbReference type="Gene3D" id="3.30.70.3550">
    <property type="entry name" value="Leucyl/phenylalanyl-tRNA-protein transferase, N-terminal domain"/>
    <property type="match status" value="1"/>
</dbReference>
<evidence type="ECO:0000256" key="3">
    <source>
        <dbReference type="ARBA" id="ARBA00023315"/>
    </source>
</evidence>
<organism evidence="5 6">
    <name type="scientific">Saezia sanguinis</name>
    <dbReference type="NCBI Taxonomy" id="1965230"/>
    <lineage>
        <taxon>Bacteria</taxon>
        <taxon>Pseudomonadati</taxon>
        <taxon>Pseudomonadota</taxon>
        <taxon>Betaproteobacteria</taxon>
        <taxon>Burkholderiales</taxon>
        <taxon>Saeziaceae</taxon>
        <taxon>Saezia</taxon>
    </lineage>
</organism>
<dbReference type="Gene3D" id="3.40.630.70">
    <property type="entry name" value="Leucyl/phenylalanyl-tRNA-protein transferase, C-terminal domain"/>
    <property type="match status" value="1"/>
</dbReference>
<evidence type="ECO:0000313" key="6">
    <source>
        <dbReference type="Proteomes" id="UP000286947"/>
    </source>
</evidence>
<comment type="function">
    <text evidence="4">Functions in the N-end rule pathway of protein degradation where it conjugates Leu, Phe and, less efficiently, Met from aminoacyl-tRNAs to the N-termini of proteins containing an N-terminal arginine or lysine.</text>
</comment>
<dbReference type="GO" id="GO:0005737">
    <property type="term" value="C:cytoplasm"/>
    <property type="evidence" value="ECO:0007669"/>
    <property type="project" value="UniProtKB-SubCell"/>
</dbReference>
<comment type="catalytic activity">
    <reaction evidence="4">
        <text>N-terminal L-lysyl-[protein] + L-leucyl-tRNA(Leu) = N-terminal L-leucyl-L-lysyl-[protein] + tRNA(Leu) + H(+)</text>
        <dbReference type="Rhea" id="RHEA:12340"/>
        <dbReference type="Rhea" id="RHEA-COMP:9613"/>
        <dbReference type="Rhea" id="RHEA-COMP:9622"/>
        <dbReference type="Rhea" id="RHEA-COMP:12670"/>
        <dbReference type="Rhea" id="RHEA-COMP:12671"/>
        <dbReference type="ChEBI" id="CHEBI:15378"/>
        <dbReference type="ChEBI" id="CHEBI:65249"/>
        <dbReference type="ChEBI" id="CHEBI:78442"/>
        <dbReference type="ChEBI" id="CHEBI:78494"/>
        <dbReference type="ChEBI" id="CHEBI:133043"/>
        <dbReference type="EC" id="2.3.2.6"/>
    </reaction>
</comment>
<dbReference type="EMBL" id="PQSP01000001">
    <property type="protein sequence ID" value="RUS67884.1"/>
    <property type="molecule type" value="Genomic_DNA"/>
</dbReference>
<comment type="subcellular location">
    <subcellularLocation>
        <location evidence="4">Cytoplasm</location>
    </subcellularLocation>
</comment>
<dbReference type="InterPro" id="IPR004616">
    <property type="entry name" value="Leu/Phe-tRNA_Trfase"/>
</dbReference>
<dbReference type="InterPro" id="IPR042203">
    <property type="entry name" value="Leu/Phe-tRNA_Trfase_C"/>
</dbReference>
<dbReference type="NCBIfam" id="TIGR00667">
    <property type="entry name" value="aat"/>
    <property type="match status" value="1"/>
</dbReference>
<dbReference type="AlphaFoldDB" id="A0A433SGV0"/>
<dbReference type="Pfam" id="PF03588">
    <property type="entry name" value="Leu_Phe_trans"/>
    <property type="match status" value="1"/>
</dbReference>
<accession>A0A433SGV0</accession>
<comment type="catalytic activity">
    <reaction evidence="4">
        <text>L-phenylalanyl-tRNA(Phe) + an N-terminal L-alpha-aminoacyl-[protein] = an N-terminal L-phenylalanyl-L-alpha-aminoacyl-[protein] + tRNA(Phe)</text>
        <dbReference type="Rhea" id="RHEA:43632"/>
        <dbReference type="Rhea" id="RHEA-COMP:9668"/>
        <dbReference type="Rhea" id="RHEA-COMP:9699"/>
        <dbReference type="Rhea" id="RHEA-COMP:10636"/>
        <dbReference type="Rhea" id="RHEA-COMP:10637"/>
        <dbReference type="ChEBI" id="CHEBI:78442"/>
        <dbReference type="ChEBI" id="CHEBI:78531"/>
        <dbReference type="ChEBI" id="CHEBI:78597"/>
        <dbReference type="ChEBI" id="CHEBI:83561"/>
        <dbReference type="EC" id="2.3.2.6"/>
    </reaction>
</comment>
<evidence type="ECO:0000256" key="2">
    <source>
        <dbReference type="ARBA" id="ARBA00022679"/>
    </source>
</evidence>
<dbReference type="EC" id="2.3.2.6" evidence="4"/>
<sequence>MTFPPVERAWPHDSPAPGLLAWGGDLSLERLKLAYAEGIFPWFSVEDPILWWSPDPRMVLYPGQFKLSRSLRKTLRRFLHTAGCEIRMNTAFRKVMTACASVERPGQDGTWIVPDIIDAYTRFHEHGYAHSFETWINGTLAGGLYGVALGGMFYGESMFAYQTDASKLALCGLIAYARFHGIKLIDCQQKTAHLASLGGGSIPRAQFVQEMKQAQQQPCAPWGSGVCDGAIWHTLLP</sequence>
<evidence type="ECO:0000256" key="1">
    <source>
        <dbReference type="ARBA" id="ARBA00022490"/>
    </source>
</evidence>
<dbReference type="Proteomes" id="UP000286947">
    <property type="component" value="Unassembled WGS sequence"/>
</dbReference>
<comment type="caution">
    <text evidence="5">The sequence shown here is derived from an EMBL/GenBank/DDBJ whole genome shotgun (WGS) entry which is preliminary data.</text>
</comment>
<keyword evidence="3 4" id="KW-0012">Acyltransferase</keyword>
<dbReference type="InterPro" id="IPR016181">
    <property type="entry name" value="Acyl_CoA_acyltransferase"/>
</dbReference>
<evidence type="ECO:0000256" key="4">
    <source>
        <dbReference type="HAMAP-Rule" id="MF_00688"/>
    </source>
</evidence>
<dbReference type="SUPFAM" id="SSF55729">
    <property type="entry name" value="Acyl-CoA N-acyltransferases (Nat)"/>
    <property type="match status" value="1"/>
</dbReference>
<comment type="catalytic activity">
    <reaction evidence="4">
        <text>N-terminal L-arginyl-[protein] + L-leucyl-tRNA(Leu) = N-terminal L-leucyl-L-arginyl-[protein] + tRNA(Leu) + H(+)</text>
        <dbReference type="Rhea" id="RHEA:50416"/>
        <dbReference type="Rhea" id="RHEA-COMP:9613"/>
        <dbReference type="Rhea" id="RHEA-COMP:9622"/>
        <dbReference type="Rhea" id="RHEA-COMP:12672"/>
        <dbReference type="Rhea" id="RHEA-COMP:12673"/>
        <dbReference type="ChEBI" id="CHEBI:15378"/>
        <dbReference type="ChEBI" id="CHEBI:64719"/>
        <dbReference type="ChEBI" id="CHEBI:78442"/>
        <dbReference type="ChEBI" id="CHEBI:78494"/>
        <dbReference type="ChEBI" id="CHEBI:133044"/>
        <dbReference type="EC" id="2.3.2.6"/>
    </reaction>
</comment>
<gene>
    <name evidence="4 5" type="primary">aat</name>
    <name evidence="5" type="ORF">CUZ56_00364</name>
</gene>
<dbReference type="InterPro" id="IPR042221">
    <property type="entry name" value="Leu/Phe-tRNA_Trfase_N"/>
</dbReference>
<dbReference type="GO" id="GO:0030163">
    <property type="term" value="P:protein catabolic process"/>
    <property type="evidence" value="ECO:0007669"/>
    <property type="project" value="UniProtKB-UniRule"/>
</dbReference>
<comment type="similarity">
    <text evidence="4">Belongs to the L/F-transferase family.</text>
</comment>
<keyword evidence="1 4" id="KW-0963">Cytoplasm</keyword>
<dbReference type="HAMAP" id="MF_00688">
    <property type="entry name" value="Leu_Phe_trans"/>
    <property type="match status" value="1"/>
</dbReference>
<dbReference type="PANTHER" id="PTHR30098:SF2">
    <property type="entry name" value="LEUCYL_PHENYLALANYL-TRNA--PROTEIN TRANSFERASE"/>
    <property type="match status" value="1"/>
</dbReference>
<protein>
    <recommendedName>
        <fullName evidence="4">Leucyl/phenylalanyl-tRNA--protein transferase</fullName>
        <ecNumber evidence="4">2.3.2.6</ecNumber>
    </recommendedName>
    <alternativeName>
        <fullName evidence="4">L/F-transferase</fullName>
    </alternativeName>
    <alternativeName>
        <fullName evidence="4">Leucyltransferase</fullName>
    </alternativeName>
    <alternativeName>
        <fullName evidence="4">Phenyalanyltransferase</fullName>
    </alternativeName>
</protein>
<reference evidence="5 6" key="1">
    <citation type="submission" date="2018-01" db="EMBL/GenBank/DDBJ databases">
        <title>Saezia sanguinis gen. nov., sp. nov., in the order Burkholderiales isolated from human blood.</title>
        <authorList>
            <person name="Medina-Pascual M.J."/>
            <person name="Valdezate S."/>
            <person name="Monzon S."/>
            <person name="Cuesta I."/>
            <person name="Carrasco G."/>
            <person name="Villalon P."/>
            <person name="Saez-Nieto J.A."/>
        </authorList>
    </citation>
    <scope>NUCLEOTIDE SEQUENCE [LARGE SCALE GENOMIC DNA]</scope>
    <source>
        <strain evidence="5 6">CNM695-12</strain>
    </source>
</reference>
<dbReference type="PANTHER" id="PTHR30098">
    <property type="entry name" value="LEUCYL/PHENYLALANYL-TRNA--PROTEIN TRANSFERASE"/>
    <property type="match status" value="1"/>
</dbReference>
<dbReference type="OrthoDB" id="9790282at2"/>
<proteinExistence type="inferred from homology"/>
<dbReference type="GO" id="GO:0008914">
    <property type="term" value="F:leucyl-tRNA--protein transferase activity"/>
    <property type="evidence" value="ECO:0007669"/>
    <property type="project" value="UniProtKB-UniRule"/>
</dbReference>